<reference evidence="1 2" key="1">
    <citation type="journal article" date="2022" name="Genome Biol. Evol.">
        <title>The Spruce Budworm Genome: Reconstructing the Evolutionary History of Antifreeze Proteins.</title>
        <authorList>
            <person name="Beliveau C."/>
            <person name="Gagne P."/>
            <person name="Picq S."/>
            <person name="Vernygora O."/>
            <person name="Keeling C.I."/>
            <person name="Pinkney K."/>
            <person name="Doucet D."/>
            <person name="Wen F."/>
            <person name="Johnston J.S."/>
            <person name="Maaroufi H."/>
            <person name="Boyle B."/>
            <person name="Laroche J."/>
            <person name="Dewar K."/>
            <person name="Juretic N."/>
            <person name="Blackburn G."/>
            <person name="Nisole A."/>
            <person name="Brunet B."/>
            <person name="Brandao M."/>
            <person name="Lumley L."/>
            <person name="Duan J."/>
            <person name="Quan G."/>
            <person name="Lucarotti C.J."/>
            <person name="Roe A.D."/>
            <person name="Sperling F.A.H."/>
            <person name="Levesque R.C."/>
            <person name="Cusson M."/>
        </authorList>
    </citation>
    <scope>NUCLEOTIDE SEQUENCE [LARGE SCALE GENOMIC DNA]</scope>
    <source>
        <strain evidence="1">Glfc:IPQL:Cfum</strain>
    </source>
</reference>
<name>A0ACC0J676_CHOFU</name>
<dbReference type="Proteomes" id="UP001064048">
    <property type="component" value="Chromosome 14"/>
</dbReference>
<evidence type="ECO:0000313" key="1">
    <source>
        <dbReference type="EMBL" id="KAI8419760.1"/>
    </source>
</evidence>
<accession>A0ACC0J676</accession>
<evidence type="ECO:0000313" key="2">
    <source>
        <dbReference type="Proteomes" id="UP001064048"/>
    </source>
</evidence>
<protein>
    <submittedName>
        <fullName evidence="1">Uncharacterized protein</fullName>
    </submittedName>
</protein>
<sequence length="466" mass="52235">MIEQDIDEIEQDLHKTPSEDFNFIIEPNSTTSPPFVIEGRRIIDFNYFMDQIKAMSAHNPGLGCALSNMEITKEQLVGLQSVTHFKCNMCNQSFAINSCANHQEMTVSHAAVTGSILIGCGRTNLNELLTSMDLPTLNGRLYNKCHNDVSDWWATAAEHSMKEAAKEEAQIAAECGDTINGIPAITVVADACWSKRSYRTNYSAASGAAAIIGYKTGKVLHMAVKNKYCTICARSVAKNQSPPTHQCNRNHTGSSTSMEQVSIVEGFKTSVATHNLIYATLIADGDAIRAAARFRKAQHTNESEKIINLKNDILNSPKHVLGDHSACENYYCTEERRTEENLRNRRRNRRPGIKKKIVFRSDKNDYGESCQKPDMTPEQYETAKDLFLQNLKDLVEKRHEVERDTILQAESTLWLELRRSLLTASSFSKVCKRRPNTNSAPLVKSLVYSYSLGNVAAVKTCRRKEK</sequence>
<keyword evidence="2" id="KW-1185">Reference proteome</keyword>
<comment type="caution">
    <text evidence="1">The sequence shown here is derived from an EMBL/GenBank/DDBJ whole genome shotgun (WGS) entry which is preliminary data.</text>
</comment>
<gene>
    <name evidence="1" type="ORF">MSG28_008431</name>
</gene>
<dbReference type="EMBL" id="CM046114">
    <property type="protein sequence ID" value="KAI8419760.1"/>
    <property type="molecule type" value="Genomic_DNA"/>
</dbReference>
<proteinExistence type="predicted"/>
<organism evidence="1 2">
    <name type="scientific">Choristoneura fumiferana</name>
    <name type="common">Spruce budworm moth</name>
    <name type="synonym">Archips fumiferana</name>
    <dbReference type="NCBI Taxonomy" id="7141"/>
    <lineage>
        <taxon>Eukaryota</taxon>
        <taxon>Metazoa</taxon>
        <taxon>Ecdysozoa</taxon>
        <taxon>Arthropoda</taxon>
        <taxon>Hexapoda</taxon>
        <taxon>Insecta</taxon>
        <taxon>Pterygota</taxon>
        <taxon>Neoptera</taxon>
        <taxon>Endopterygota</taxon>
        <taxon>Lepidoptera</taxon>
        <taxon>Glossata</taxon>
        <taxon>Ditrysia</taxon>
        <taxon>Tortricoidea</taxon>
        <taxon>Tortricidae</taxon>
        <taxon>Tortricinae</taxon>
        <taxon>Choristoneura</taxon>
    </lineage>
</organism>